<proteinExistence type="predicted"/>
<dbReference type="Gene3D" id="1.10.10.10">
    <property type="entry name" value="Winged helix-like DNA-binding domain superfamily/Winged helix DNA-binding domain"/>
    <property type="match status" value="1"/>
</dbReference>
<dbReference type="InterPro" id="IPR001034">
    <property type="entry name" value="DeoR_HTH"/>
</dbReference>
<dbReference type="SUPFAM" id="SSF46785">
    <property type="entry name" value="Winged helix' DNA-binding domain"/>
    <property type="match status" value="1"/>
</dbReference>
<dbReference type="PANTHER" id="PTHR34580">
    <property type="match status" value="1"/>
</dbReference>
<evidence type="ECO:0000256" key="1">
    <source>
        <dbReference type="ARBA" id="ARBA00023015"/>
    </source>
</evidence>
<dbReference type="Pfam" id="PF25583">
    <property type="entry name" value="WCX"/>
    <property type="match status" value="1"/>
</dbReference>
<keyword evidence="2" id="KW-0804">Transcription</keyword>
<dbReference type="PANTHER" id="PTHR34580:SF1">
    <property type="entry name" value="PROTEIN PAFC"/>
    <property type="match status" value="1"/>
</dbReference>
<dbReference type="RefSeq" id="WP_128629972.1">
    <property type="nucleotide sequence ID" value="NZ_RRCN01000001.1"/>
</dbReference>
<sequence length="323" mass="36661">MRADRLLAILLLLQNRGKMSSRHLAKELEVSERTIGRDLEALSAAGIPVYAERGAQGGWALAESYRTNLTGMRPEEIVSLLLTSSHNELLGDLGIQGHFQTAYQKLLAASPARIRQDAELIRQRIHIDGAGWHASGEAFPWLSAVQEAVWAQRKLRIRYRKDDEAVERTLLPLGLIAKRSVWYLAAAQEDGGGMRTYRISRLEDAQLLAETFERPAGFDLAEYWEQSTADFKSRLPRYPARVNVKEPRLDRLRRERYTKVLHAEKPDEQGFVKADIEFQTLESACEIVLACGPEVKVLEPPELRERVRREAEAVFRLYSEAGD</sequence>
<gene>
    <name evidence="4" type="ORF">EHV15_03060</name>
</gene>
<evidence type="ECO:0000313" key="4">
    <source>
        <dbReference type="EMBL" id="RRJ62056.1"/>
    </source>
</evidence>
<comment type="caution">
    <text evidence="4">The sequence shown here is derived from an EMBL/GenBank/DDBJ whole genome shotgun (WGS) entry which is preliminary data.</text>
</comment>
<dbReference type="AlphaFoldDB" id="A0A3P3TWH3"/>
<dbReference type="EMBL" id="RRCN01000001">
    <property type="protein sequence ID" value="RRJ62056.1"/>
    <property type="molecule type" value="Genomic_DNA"/>
</dbReference>
<dbReference type="InterPro" id="IPR051534">
    <property type="entry name" value="CBASS_pafABC_assoc_protein"/>
</dbReference>
<dbReference type="OrthoDB" id="9815009at2"/>
<dbReference type="Proteomes" id="UP000267017">
    <property type="component" value="Unassembled WGS sequence"/>
</dbReference>
<protein>
    <submittedName>
        <fullName evidence="4">YafY family transcriptional regulator</fullName>
    </submittedName>
</protein>
<evidence type="ECO:0000259" key="3">
    <source>
        <dbReference type="PROSITE" id="PS51000"/>
    </source>
</evidence>
<dbReference type="PIRSF" id="PIRSF016838">
    <property type="entry name" value="PafC"/>
    <property type="match status" value="1"/>
</dbReference>
<keyword evidence="5" id="KW-1185">Reference proteome</keyword>
<dbReference type="Pfam" id="PF08279">
    <property type="entry name" value="HTH_11"/>
    <property type="match status" value="1"/>
</dbReference>
<evidence type="ECO:0000313" key="5">
    <source>
        <dbReference type="Proteomes" id="UP000267017"/>
    </source>
</evidence>
<dbReference type="InterPro" id="IPR028349">
    <property type="entry name" value="PafC-like"/>
</dbReference>
<dbReference type="InterPro" id="IPR026881">
    <property type="entry name" value="WYL_dom"/>
</dbReference>
<dbReference type="PROSITE" id="PS51000">
    <property type="entry name" value="HTH_DEOR_2"/>
    <property type="match status" value="1"/>
</dbReference>
<accession>A0A3P3TWH3</accession>
<evidence type="ECO:0000256" key="2">
    <source>
        <dbReference type="ARBA" id="ARBA00023163"/>
    </source>
</evidence>
<dbReference type="Pfam" id="PF13280">
    <property type="entry name" value="WYL"/>
    <property type="match status" value="1"/>
</dbReference>
<reference evidence="4 5" key="1">
    <citation type="submission" date="2018-11" db="EMBL/GenBank/DDBJ databases">
        <title>Genome sequencing of Paenibacillus sp. KCOM 3021 (= ChDC PVNT-B20).</title>
        <authorList>
            <person name="Kook J.-K."/>
            <person name="Park S.-N."/>
            <person name="Lim Y.K."/>
        </authorList>
    </citation>
    <scope>NUCLEOTIDE SEQUENCE [LARGE SCALE GENOMIC DNA]</scope>
    <source>
        <strain evidence="4 5">KCOM 3021</strain>
    </source>
</reference>
<organism evidence="4 5">
    <name type="scientific">Paenibacillus oralis</name>
    <dbReference type="NCBI Taxonomy" id="2490856"/>
    <lineage>
        <taxon>Bacteria</taxon>
        <taxon>Bacillati</taxon>
        <taxon>Bacillota</taxon>
        <taxon>Bacilli</taxon>
        <taxon>Bacillales</taxon>
        <taxon>Paenibacillaceae</taxon>
        <taxon>Paenibacillus</taxon>
    </lineage>
</organism>
<dbReference type="InterPro" id="IPR036390">
    <property type="entry name" value="WH_DNA-bd_sf"/>
</dbReference>
<feature type="domain" description="HTH deoR-type" evidence="3">
    <location>
        <begin position="2"/>
        <end position="57"/>
    </location>
</feature>
<keyword evidence="1" id="KW-0805">Transcription regulation</keyword>
<dbReference type="GO" id="GO:0003700">
    <property type="term" value="F:DNA-binding transcription factor activity"/>
    <property type="evidence" value="ECO:0007669"/>
    <property type="project" value="InterPro"/>
</dbReference>
<dbReference type="PROSITE" id="PS52050">
    <property type="entry name" value="WYL"/>
    <property type="match status" value="1"/>
</dbReference>
<dbReference type="InterPro" id="IPR057727">
    <property type="entry name" value="WCX_dom"/>
</dbReference>
<dbReference type="InterPro" id="IPR036388">
    <property type="entry name" value="WH-like_DNA-bd_sf"/>
</dbReference>
<dbReference type="InterPro" id="IPR013196">
    <property type="entry name" value="HTH_11"/>
</dbReference>
<name>A0A3P3TWH3_9BACL</name>